<gene>
    <name evidence="2" type="primary">ORF219093</name>
</gene>
<proteinExistence type="predicted"/>
<feature type="compositionally biased region" description="Low complexity" evidence="1">
    <location>
        <begin position="23"/>
        <end position="33"/>
    </location>
</feature>
<feature type="compositionally biased region" description="Basic and acidic residues" evidence="1">
    <location>
        <begin position="34"/>
        <end position="60"/>
    </location>
</feature>
<feature type="compositionally biased region" description="Basic residues" evidence="1">
    <location>
        <begin position="8"/>
        <end position="17"/>
    </location>
</feature>
<feature type="non-terminal residue" evidence="2">
    <location>
        <position position="106"/>
    </location>
</feature>
<feature type="non-terminal residue" evidence="2">
    <location>
        <position position="1"/>
    </location>
</feature>
<reference evidence="2" key="1">
    <citation type="submission" date="2014-12" db="EMBL/GenBank/DDBJ databases">
        <title>Insight into the proteome of Arion vulgaris.</title>
        <authorList>
            <person name="Aradska J."/>
            <person name="Bulat T."/>
            <person name="Smidak R."/>
            <person name="Sarate P."/>
            <person name="Gangsoo J."/>
            <person name="Sialana F."/>
            <person name="Bilban M."/>
            <person name="Lubec G."/>
        </authorList>
    </citation>
    <scope>NUCLEOTIDE SEQUENCE</scope>
    <source>
        <tissue evidence="2">Skin</tissue>
    </source>
</reference>
<evidence type="ECO:0000256" key="1">
    <source>
        <dbReference type="SAM" id="MobiDB-lite"/>
    </source>
</evidence>
<sequence length="106" mass="11581">GQQNKNNKNVKKNKKAKKEAPVEEAAPEATAEETPAHKEAAAHDENAHEEPAVEAHKTVESVEANVPKNIKQKVDAVKAAKTASAFEQCKQDCRLKRDQLTAQEVS</sequence>
<protein>
    <submittedName>
        <fullName evidence="2">Uncharacterized protein</fullName>
    </submittedName>
</protein>
<feature type="region of interest" description="Disordered" evidence="1">
    <location>
        <begin position="1"/>
        <end position="64"/>
    </location>
</feature>
<evidence type="ECO:0000313" key="2">
    <source>
        <dbReference type="EMBL" id="CEK98583.1"/>
    </source>
</evidence>
<dbReference type="AlphaFoldDB" id="A0A0B7C046"/>
<name>A0A0B7C046_9EUPU</name>
<organism evidence="2">
    <name type="scientific">Arion vulgaris</name>
    <dbReference type="NCBI Taxonomy" id="1028688"/>
    <lineage>
        <taxon>Eukaryota</taxon>
        <taxon>Metazoa</taxon>
        <taxon>Spiralia</taxon>
        <taxon>Lophotrochozoa</taxon>
        <taxon>Mollusca</taxon>
        <taxon>Gastropoda</taxon>
        <taxon>Heterobranchia</taxon>
        <taxon>Euthyneura</taxon>
        <taxon>Panpulmonata</taxon>
        <taxon>Eupulmonata</taxon>
        <taxon>Stylommatophora</taxon>
        <taxon>Helicina</taxon>
        <taxon>Arionoidea</taxon>
        <taxon>Arionidae</taxon>
        <taxon>Arion</taxon>
    </lineage>
</organism>
<accession>A0A0B7C046</accession>
<dbReference type="EMBL" id="HACG01051712">
    <property type="protein sequence ID" value="CEK98583.1"/>
    <property type="molecule type" value="Transcribed_RNA"/>
</dbReference>